<dbReference type="EMBL" id="CP118742">
    <property type="protein sequence ID" value="WEA58252.1"/>
    <property type="molecule type" value="Genomic_DNA"/>
</dbReference>
<evidence type="ECO:0000313" key="2">
    <source>
        <dbReference type="Proteomes" id="UP001214131"/>
    </source>
</evidence>
<sequence>MPSIRENKNKRYVVKIGTRFISDDPFEYDIFIGRTLTDELHFTDEIVNTWSTEDSKEVELVASEYGGEIHVLNIGLEPA</sequence>
<geneLocation type="plasmid" evidence="1 2">
    <name>unnamed3</name>
</geneLocation>
<proteinExistence type="predicted"/>
<dbReference type="AlphaFoldDB" id="A0ABD7X8X1"/>
<dbReference type="Proteomes" id="UP001214131">
    <property type="component" value="Plasmid unnamed3"/>
</dbReference>
<gene>
    <name evidence="1" type="ORF">PWB86_09595</name>
</gene>
<name>A0ABD7X8X1_PEDPE</name>
<organism evidence="1 2">
    <name type="scientific">Pediococcus pentosaceus</name>
    <dbReference type="NCBI Taxonomy" id="1255"/>
    <lineage>
        <taxon>Bacteria</taxon>
        <taxon>Bacillati</taxon>
        <taxon>Bacillota</taxon>
        <taxon>Bacilli</taxon>
        <taxon>Lactobacillales</taxon>
        <taxon>Lactobacillaceae</taxon>
        <taxon>Pediococcus</taxon>
    </lineage>
</organism>
<protein>
    <submittedName>
        <fullName evidence="1">Uncharacterized protein</fullName>
    </submittedName>
</protein>
<reference evidence="1 2" key="1">
    <citation type="submission" date="2023-02" db="EMBL/GenBank/DDBJ databases">
        <title>Comparative genomics and fermentation flavor characterization of five lactic acid bacteria reveal flavor biosynthesis metabolic pathways in fermented muskmelon puree.</title>
        <authorList>
            <person name="Yuan L."/>
            <person name="Li M."/>
            <person name="Xu X."/>
            <person name="Lao F."/>
            <person name="Wu J."/>
        </authorList>
    </citation>
    <scope>NUCLEOTIDE SEQUENCE [LARGE SCALE GENOMIC DNA]</scope>
    <source>
        <strain evidence="1 2">Ca-4</strain>
        <plasmid evidence="1 2">unnamed3</plasmid>
    </source>
</reference>
<dbReference type="RefSeq" id="WP_275000699.1">
    <property type="nucleotide sequence ID" value="NZ_CP118742.1"/>
</dbReference>
<accession>A0ABD7X8X1</accession>
<keyword evidence="1" id="KW-0614">Plasmid</keyword>
<evidence type="ECO:0000313" key="1">
    <source>
        <dbReference type="EMBL" id="WEA58252.1"/>
    </source>
</evidence>